<feature type="compositionally biased region" description="Basic and acidic residues" evidence="3">
    <location>
        <begin position="330"/>
        <end position="340"/>
    </location>
</feature>
<feature type="region of interest" description="Disordered" evidence="3">
    <location>
        <begin position="305"/>
        <end position="353"/>
    </location>
</feature>
<keyword evidence="4" id="KW-0732">Signal</keyword>
<dbReference type="GeneID" id="94348329"/>
<keyword evidence="1" id="KW-0342">GTP-binding</keyword>
<dbReference type="PROSITE" id="PS00513">
    <property type="entry name" value="ADENYLOSUCCIN_SYN_2"/>
    <property type="match status" value="1"/>
</dbReference>
<keyword evidence="6" id="KW-1185">Reference proteome</keyword>
<dbReference type="GO" id="GO:0005525">
    <property type="term" value="F:GTP binding"/>
    <property type="evidence" value="ECO:0007669"/>
    <property type="project" value="UniProtKB-KW"/>
</dbReference>
<dbReference type="InterPro" id="IPR033128">
    <property type="entry name" value="Adenylosuccin_syn_Lys_AS"/>
</dbReference>
<evidence type="ECO:0000256" key="4">
    <source>
        <dbReference type="SAM" id="SignalP"/>
    </source>
</evidence>
<dbReference type="RefSeq" id="XP_067821602.1">
    <property type="nucleotide sequence ID" value="XM_067962658.1"/>
</dbReference>
<sequence length="415" mass="45416">MLFTLSSAIASVPLLFVIQSFCIDAHSWIDCIDTDRSKIYDQSVNYIFGGASGNGYCGGYGAGFPGRGENGIGPGYTYKMLRNEVEAGVPVCQIVDPNTYSDWRKRISLTSGQKAFFAYLPNGHIVKDKKAVGTQHGIYWTGKPNTALLTTHDMKPEHLINGHTMNYDDGNCGETFDRNNQPSGRAGDGKPCIGSFDIPAGTTPGIYKMVWYWTFWLDDVNSYVDQSEGKGYFGAAYSTCFEVEVLPGGDSVEQIDVPGALAPLPNVSQNDSFRLKEIIKQPDLTLNLTMNKDLDETLDQIPTDVLQGEDNEVDAEESNSFHGSEEEEEESRKADPDKLHLGFNDVEDGNGTATVSRDAIEDIEQDEISSMMSENESGSLSDGIKTISLENVAISVKYNERLALLGFVVLLGTLL</sequence>
<organism evidence="5 6">
    <name type="scientific">Bremia lactucae</name>
    <name type="common">Lettuce downy mildew</name>
    <dbReference type="NCBI Taxonomy" id="4779"/>
    <lineage>
        <taxon>Eukaryota</taxon>
        <taxon>Sar</taxon>
        <taxon>Stramenopiles</taxon>
        <taxon>Oomycota</taxon>
        <taxon>Peronosporomycetes</taxon>
        <taxon>Peronosporales</taxon>
        <taxon>Peronosporaceae</taxon>
        <taxon>Bremia</taxon>
    </lineage>
</organism>
<dbReference type="EMBL" id="SHOA02000003">
    <property type="protein sequence ID" value="TDH72103.1"/>
    <property type="molecule type" value="Genomic_DNA"/>
</dbReference>
<comment type="caution">
    <text evidence="5">The sequence shown here is derived from an EMBL/GenBank/DDBJ whole genome shotgun (WGS) entry which is preliminary data.</text>
</comment>
<evidence type="ECO:0000256" key="2">
    <source>
        <dbReference type="PROSITE-ProRule" id="PRU10134"/>
    </source>
</evidence>
<evidence type="ECO:0000313" key="6">
    <source>
        <dbReference type="Proteomes" id="UP000294530"/>
    </source>
</evidence>
<dbReference type="AlphaFoldDB" id="A0A976IHW6"/>
<feature type="chain" id="PRO_5038044061" evidence="4">
    <location>
        <begin position="26"/>
        <end position="415"/>
    </location>
</feature>
<evidence type="ECO:0000256" key="1">
    <source>
        <dbReference type="ARBA" id="ARBA00023134"/>
    </source>
</evidence>
<feature type="signal peptide" evidence="4">
    <location>
        <begin position="1"/>
        <end position="25"/>
    </location>
</feature>
<dbReference type="KEGG" id="blac:94348329"/>
<dbReference type="OrthoDB" id="64281at2759"/>
<evidence type="ECO:0000256" key="3">
    <source>
        <dbReference type="SAM" id="MobiDB-lite"/>
    </source>
</evidence>
<protein>
    <submittedName>
        <fullName evidence="5">Uncharacterized protein</fullName>
    </submittedName>
</protein>
<proteinExistence type="predicted"/>
<feature type="active site" evidence="2">
    <location>
        <position position="79"/>
    </location>
</feature>
<name>A0A976IHW6_BRELC</name>
<reference evidence="5 6" key="1">
    <citation type="journal article" date="2021" name="Genome Biol.">
        <title>AFLAP: assembly-free linkage analysis pipeline using k-mers from genome sequencing data.</title>
        <authorList>
            <person name="Fletcher K."/>
            <person name="Zhang L."/>
            <person name="Gil J."/>
            <person name="Han R."/>
            <person name="Cavanaugh K."/>
            <person name="Michelmore R."/>
        </authorList>
    </citation>
    <scope>NUCLEOTIDE SEQUENCE [LARGE SCALE GENOMIC DNA]</scope>
    <source>
        <strain evidence="5 6">SF5</strain>
    </source>
</reference>
<accession>A0A976IHW6</accession>
<keyword evidence="1" id="KW-0547">Nucleotide-binding</keyword>
<dbReference type="Proteomes" id="UP000294530">
    <property type="component" value="Unassembled WGS sequence"/>
</dbReference>
<evidence type="ECO:0000313" key="5">
    <source>
        <dbReference type="EMBL" id="TDH72103.1"/>
    </source>
</evidence>
<feature type="compositionally biased region" description="Acidic residues" evidence="3">
    <location>
        <begin position="307"/>
        <end position="317"/>
    </location>
</feature>
<gene>
    <name evidence="5" type="ORF">CCR75_004572</name>
</gene>